<sequence>MAITPDILRYTAFSSDPAGGNPAGVLLDARGLSDAELQAIATDIGYAETAFVTKPGSEEDKQHNVIRYFSPIAEIPFCGHATIATAVALTERDGAGTFTFETSVGPVSITTTTEASGILATFTSVEPAVSPIDHAVLTALLGLVGIDSSAIDTNFPPQLSYAGNTHPIVVLGDKSTFDQFTFDPAAMRTLMDAQGWAGTVTFLHQLDANTFEARNLFPAGNITEDPATGSAAASTGGYLRALDPADTPRRITIHQGRHVGRPSVLLVDIPAQGGIAVTGTAVPITA</sequence>
<dbReference type="GO" id="GO:0005737">
    <property type="term" value="C:cytoplasm"/>
    <property type="evidence" value="ECO:0007669"/>
    <property type="project" value="TreeGrafter"/>
</dbReference>
<gene>
    <name evidence="3" type="ORF">FNL38_107393</name>
</gene>
<accession>A0A652YKN1</accession>
<keyword evidence="2" id="KW-0413">Isomerase</keyword>
<protein>
    <submittedName>
        <fullName evidence="3">PhzF family phenazine biosynthesis protein</fullName>
    </submittedName>
</protein>
<dbReference type="InterPro" id="IPR003719">
    <property type="entry name" value="Phenazine_PhzF-like"/>
</dbReference>
<evidence type="ECO:0000256" key="2">
    <source>
        <dbReference type="ARBA" id="ARBA00023235"/>
    </source>
</evidence>
<dbReference type="PANTHER" id="PTHR13774:SF39">
    <property type="entry name" value="BIOSYNTHESIS PROTEIN, PUTATIVE-RELATED"/>
    <property type="match status" value="1"/>
</dbReference>
<evidence type="ECO:0000256" key="1">
    <source>
        <dbReference type="ARBA" id="ARBA00008270"/>
    </source>
</evidence>
<dbReference type="Pfam" id="PF02567">
    <property type="entry name" value="PhzC-PhzF"/>
    <property type="match status" value="1"/>
</dbReference>
<comment type="similarity">
    <text evidence="1">Belongs to the PhzF family.</text>
</comment>
<dbReference type="NCBIfam" id="TIGR00654">
    <property type="entry name" value="PhzF_family"/>
    <property type="match status" value="1"/>
</dbReference>
<evidence type="ECO:0000313" key="3">
    <source>
        <dbReference type="EMBL" id="TYQ01970.1"/>
    </source>
</evidence>
<organism evidence="3">
    <name type="scientific">Nocardia globerula</name>
    <dbReference type="NCBI Taxonomy" id="1818"/>
    <lineage>
        <taxon>Bacteria</taxon>
        <taxon>Bacillati</taxon>
        <taxon>Actinomycetota</taxon>
        <taxon>Actinomycetes</taxon>
        <taxon>Mycobacteriales</taxon>
        <taxon>Nocardiaceae</taxon>
        <taxon>Nocardia</taxon>
    </lineage>
</organism>
<dbReference type="GO" id="GO:0016853">
    <property type="term" value="F:isomerase activity"/>
    <property type="evidence" value="ECO:0007669"/>
    <property type="project" value="UniProtKB-KW"/>
</dbReference>
<proteinExistence type="inferred from homology"/>
<dbReference type="SUPFAM" id="SSF54506">
    <property type="entry name" value="Diaminopimelate epimerase-like"/>
    <property type="match status" value="1"/>
</dbReference>
<name>A0A652YKN1_NOCGL</name>
<dbReference type="EMBL" id="VNIQ01000007">
    <property type="protein sequence ID" value="TYQ01970.1"/>
    <property type="molecule type" value="Genomic_DNA"/>
</dbReference>
<dbReference type="AlphaFoldDB" id="A0A652YKN1"/>
<dbReference type="PIRSF" id="PIRSF016184">
    <property type="entry name" value="PhzC_PhzF"/>
    <property type="match status" value="1"/>
</dbReference>
<dbReference type="Gene3D" id="3.10.310.10">
    <property type="entry name" value="Diaminopimelate Epimerase, Chain A, domain 1"/>
    <property type="match status" value="2"/>
</dbReference>
<comment type="caution">
    <text evidence="3">The sequence shown here is derived from an EMBL/GenBank/DDBJ whole genome shotgun (WGS) entry which is preliminary data.</text>
</comment>
<reference evidence="3" key="1">
    <citation type="submission" date="2019-07" db="EMBL/GenBank/DDBJ databases">
        <title>Genomic Encyclopedia of Type Strains, Phase IV (KMG-IV): sequencing the most valuable type-strain genomes for metagenomic binning, comparative biology and taxonomic classification.</title>
        <authorList>
            <person name="Goeker M."/>
        </authorList>
    </citation>
    <scope>NUCLEOTIDE SEQUENCE</scope>
    <source>
        <strain evidence="3">DSM 44596</strain>
    </source>
</reference>
<dbReference type="PANTHER" id="PTHR13774">
    <property type="entry name" value="PHENAZINE BIOSYNTHESIS PROTEIN"/>
    <property type="match status" value="1"/>
</dbReference>